<protein>
    <submittedName>
        <fullName evidence="1">Pentapeptide repeat-containing protein</fullName>
    </submittedName>
</protein>
<comment type="caution">
    <text evidence="1">The sequence shown here is derived from an EMBL/GenBank/DDBJ whole genome shotgun (WGS) entry which is preliminary data.</text>
</comment>
<dbReference type="EMBL" id="JAHZIJ010000002">
    <property type="protein sequence ID" value="MBW7474092.1"/>
    <property type="molecule type" value="Genomic_DNA"/>
</dbReference>
<dbReference type="PANTHER" id="PTHR14136:SF17">
    <property type="entry name" value="BTB_POZ DOMAIN-CONTAINING PROTEIN KCTD9"/>
    <property type="match status" value="1"/>
</dbReference>
<organism evidence="1 2">
    <name type="scientific">Paenibacillus oenotherae</name>
    <dbReference type="NCBI Taxonomy" id="1435645"/>
    <lineage>
        <taxon>Bacteria</taxon>
        <taxon>Bacillati</taxon>
        <taxon>Bacillota</taxon>
        <taxon>Bacilli</taxon>
        <taxon>Bacillales</taxon>
        <taxon>Paenibacillaceae</taxon>
        <taxon>Paenibacillus</taxon>
    </lineage>
</organism>
<dbReference type="Gene3D" id="2.160.20.80">
    <property type="entry name" value="E3 ubiquitin-protein ligase SopA"/>
    <property type="match status" value="4"/>
</dbReference>
<evidence type="ECO:0000313" key="2">
    <source>
        <dbReference type="Proteomes" id="UP000812277"/>
    </source>
</evidence>
<dbReference type="RefSeq" id="WP_219871340.1">
    <property type="nucleotide sequence ID" value="NZ_JAHZIJ010000002.1"/>
</dbReference>
<evidence type="ECO:0000313" key="1">
    <source>
        <dbReference type="EMBL" id="MBW7474092.1"/>
    </source>
</evidence>
<accession>A0ABS7D2C5</accession>
<gene>
    <name evidence="1" type="ORF">K0T92_05005</name>
</gene>
<dbReference type="InterPro" id="IPR051082">
    <property type="entry name" value="Pentapeptide-BTB/POZ_domain"/>
</dbReference>
<dbReference type="InterPro" id="IPR001646">
    <property type="entry name" value="5peptide_repeat"/>
</dbReference>
<sequence>MSSDSMTFIGKWAFSNPAGSSLLSLDESTATLVAVQASSAAADQRFNAYGDSASGFWLQAANGSYLVYGGSSYTATAGRDGSPALFILQTAGTNVNLIEQASGVQYAVNMSGSTVTRVAASNPPATAQFIQQSITPGLAQIQQSSVIHDADLTWAYLASADVSYVDFSGCNMTNANFANATLFEATFQGPDTILSQAVFTGAQMNYVIMPKCTAADTDFSNATMKFAVLSDATMKNCNFTSANLTDASIDGADLTGSAMAKANLYGAILIGTVLADADLTGANLLLANVNSIHIPGATLSGANMNNADLTTAEIDAHTNFTGTSLQNVRFLNCALPGVTFTHADLTGGLLDGCDLTGTDFSFANLTNASLKNGVKLFSASMSNATLTGANLTGAQLGAKQEAFTLSTSLIGDLNGGAITTGISQAFQAAGHPLSSAATLTVRIPSQDWVITDNNTVYTITNGGSVLYVWLYVSSNDAAVLAGAYMPNAIFTDANLYAVNMSGVNWYGNLAKADNADLEEADLANANLASMDFSQARMYGANLDSSNLIGTTMNGTFLTPSINKKQTSLAFANMQGTTFQQAQLQNAVLTNAAVSLNEGPFFNLPSTYSTDLDNGTISSALRQQFQNNNYPLDTNAKVTVVTLGNCWTISNGSNTIYPVYSIIKIGTLLYVSGGPIGVPLFQLPQSMTAEFDAQNLAQDIQTAFSTNGYPLLSSAKIDMVIIAGSKWHMTNISTDTTQLQQGYVEFYVISNSDGTLHVYGSVLMVIRPDDTHTLEQVRVVLATTELTQDVMDGTTTCPNGQKLQQYLNQKPPQHLTWEAMMTAATPPKPPACIPDPWHWC</sequence>
<reference evidence="1 2" key="1">
    <citation type="submission" date="2021-07" db="EMBL/GenBank/DDBJ databases">
        <title>Paenibacillus radiodurans sp. nov., isolated from the southeastern edge of Tengger Desert.</title>
        <authorList>
            <person name="Zhang G."/>
        </authorList>
    </citation>
    <scope>NUCLEOTIDE SEQUENCE [LARGE SCALE GENOMIC DNA]</scope>
    <source>
        <strain evidence="1 2">DT7-4</strain>
    </source>
</reference>
<dbReference type="PANTHER" id="PTHR14136">
    <property type="entry name" value="BTB_POZ DOMAIN-CONTAINING PROTEIN KCTD9"/>
    <property type="match status" value="1"/>
</dbReference>
<name>A0ABS7D2C5_9BACL</name>
<keyword evidence="2" id="KW-1185">Reference proteome</keyword>
<dbReference type="Proteomes" id="UP000812277">
    <property type="component" value="Unassembled WGS sequence"/>
</dbReference>
<dbReference type="SUPFAM" id="SSF141571">
    <property type="entry name" value="Pentapeptide repeat-like"/>
    <property type="match status" value="4"/>
</dbReference>
<proteinExistence type="predicted"/>
<dbReference type="Pfam" id="PF00805">
    <property type="entry name" value="Pentapeptide"/>
    <property type="match status" value="8"/>
</dbReference>